<keyword evidence="3" id="KW-1185">Reference proteome</keyword>
<name>A0A4Q2CZB2_9AGAR</name>
<feature type="compositionally biased region" description="Acidic residues" evidence="1">
    <location>
        <begin position="148"/>
        <end position="172"/>
    </location>
</feature>
<sequence length="172" mass="19773">MDEDDHRKLRCLHEISRKLVVATFYNESLDVFWKRAWDEWMDAEPFPQTSDMEDGEYLIQCATRLQVLQRRVHWLIWRKYPIAIRKGELLPDWVEYPDPVTLVDLAEESVQAHGDTSDDIIIVEDASNDVIVIEDSESGGDSSSDGSSSDDDESEESSSQEESDEDTDMDVL</sequence>
<proteinExistence type="predicted"/>
<evidence type="ECO:0000256" key="1">
    <source>
        <dbReference type="SAM" id="MobiDB-lite"/>
    </source>
</evidence>
<accession>A0A4Q2CZB2</accession>
<dbReference type="Proteomes" id="UP000290288">
    <property type="component" value="Unassembled WGS sequence"/>
</dbReference>
<gene>
    <name evidence="2" type="ORF">EST38_g14026</name>
</gene>
<feature type="region of interest" description="Disordered" evidence="1">
    <location>
        <begin position="131"/>
        <end position="172"/>
    </location>
</feature>
<organism evidence="2 3">
    <name type="scientific">Candolleomyces aberdarensis</name>
    <dbReference type="NCBI Taxonomy" id="2316362"/>
    <lineage>
        <taxon>Eukaryota</taxon>
        <taxon>Fungi</taxon>
        <taxon>Dikarya</taxon>
        <taxon>Basidiomycota</taxon>
        <taxon>Agaricomycotina</taxon>
        <taxon>Agaricomycetes</taxon>
        <taxon>Agaricomycetidae</taxon>
        <taxon>Agaricales</taxon>
        <taxon>Agaricineae</taxon>
        <taxon>Psathyrellaceae</taxon>
        <taxon>Candolleomyces</taxon>
    </lineage>
</organism>
<dbReference type="EMBL" id="SDEE01001576">
    <property type="protein sequence ID" value="RXW11829.1"/>
    <property type="molecule type" value="Genomic_DNA"/>
</dbReference>
<protein>
    <submittedName>
        <fullName evidence="2">Uncharacterized protein</fullName>
    </submittedName>
</protein>
<dbReference type="AlphaFoldDB" id="A0A4Q2CZB2"/>
<evidence type="ECO:0000313" key="3">
    <source>
        <dbReference type="Proteomes" id="UP000290288"/>
    </source>
</evidence>
<evidence type="ECO:0000313" key="2">
    <source>
        <dbReference type="EMBL" id="RXW11829.1"/>
    </source>
</evidence>
<reference evidence="2 3" key="1">
    <citation type="submission" date="2019-01" db="EMBL/GenBank/DDBJ databases">
        <title>Draft genome sequence of Psathyrella aberdarensis IHI B618.</title>
        <authorList>
            <person name="Buettner E."/>
            <person name="Kellner H."/>
        </authorList>
    </citation>
    <scope>NUCLEOTIDE SEQUENCE [LARGE SCALE GENOMIC DNA]</scope>
    <source>
        <strain evidence="2 3">IHI B618</strain>
    </source>
</reference>
<comment type="caution">
    <text evidence="2">The sequence shown here is derived from an EMBL/GenBank/DDBJ whole genome shotgun (WGS) entry which is preliminary data.</text>
</comment>